<proteinExistence type="predicted"/>
<evidence type="ECO:0000313" key="2">
    <source>
        <dbReference type="Proteomes" id="UP001159405"/>
    </source>
</evidence>
<name>A0ABN8MPZ0_9CNID</name>
<gene>
    <name evidence="1" type="ORF">PLOB_00000334</name>
</gene>
<feature type="non-terminal residue" evidence="1">
    <location>
        <position position="1"/>
    </location>
</feature>
<reference evidence="1 2" key="1">
    <citation type="submission" date="2022-05" db="EMBL/GenBank/DDBJ databases">
        <authorList>
            <consortium name="Genoscope - CEA"/>
            <person name="William W."/>
        </authorList>
    </citation>
    <scope>NUCLEOTIDE SEQUENCE [LARGE SCALE GENOMIC DNA]</scope>
</reference>
<sequence length="123" mass="13593">SGVDPGVQKAIKVAIPPTCADLWAILQASLSAKAKRLKNSEPVLKSKDNKAKFEHQQLVLDELTEAKDSLACAKYEKAKEAIKEGVSLLEKRIKVIKLADRSEFGRLTVKEYLLDELVSNSED</sequence>
<evidence type="ECO:0000313" key="1">
    <source>
        <dbReference type="EMBL" id="CAH3032803.1"/>
    </source>
</evidence>
<comment type="caution">
    <text evidence="1">The sequence shown here is derived from an EMBL/GenBank/DDBJ whole genome shotgun (WGS) entry which is preliminary data.</text>
</comment>
<dbReference type="EMBL" id="CALNXK010000001">
    <property type="protein sequence ID" value="CAH3032803.1"/>
    <property type="molecule type" value="Genomic_DNA"/>
</dbReference>
<organism evidence="1 2">
    <name type="scientific">Porites lobata</name>
    <dbReference type="NCBI Taxonomy" id="104759"/>
    <lineage>
        <taxon>Eukaryota</taxon>
        <taxon>Metazoa</taxon>
        <taxon>Cnidaria</taxon>
        <taxon>Anthozoa</taxon>
        <taxon>Hexacorallia</taxon>
        <taxon>Scleractinia</taxon>
        <taxon>Fungiina</taxon>
        <taxon>Poritidae</taxon>
        <taxon>Porites</taxon>
    </lineage>
</organism>
<accession>A0ABN8MPZ0</accession>
<protein>
    <submittedName>
        <fullName evidence="1">Uncharacterized protein</fullName>
    </submittedName>
</protein>
<dbReference type="Proteomes" id="UP001159405">
    <property type="component" value="Unassembled WGS sequence"/>
</dbReference>
<feature type="non-terminal residue" evidence="1">
    <location>
        <position position="123"/>
    </location>
</feature>
<keyword evidence="2" id="KW-1185">Reference proteome</keyword>